<dbReference type="STRING" id="388467.A19Y_4468"/>
<name>A0A073CYG7_PLAA1</name>
<dbReference type="InterPro" id="IPR021562">
    <property type="entry name" value="DUF3007"/>
</dbReference>
<dbReference type="AlphaFoldDB" id="A0A073CYG7"/>
<evidence type="ECO:0000313" key="3">
    <source>
        <dbReference type="Proteomes" id="UP000027395"/>
    </source>
</evidence>
<reference evidence="2 3" key="1">
    <citation type="journal article" date="2014" name="Appl. Environ. Microbiol.">
        <title>Elucidation of insertion elements encoded on plasmids and in vitro construction of shuttle vectors from the toxic cyanobacterium Planktothrix.</title>
        <authorList>
            <person name="Christiansen G."/>
            <person name="Goesmann A."/>
            <person name="Kurmayer R."/>
        </authorList>
    </citation>
    <scope>NUCLEOTIDE SEQUENCE [LARGE SCALE GENOMIC DNA]</scope>
    <source>
        <strain evidence="2 3">NIVA-CYA 126/8</strain>
    </source>
</reference>
<dbReference type="Proteomes" id="UP000027395">
    <property type="component" value="Chromosome"/>
</dbReference>
<dbReference type="Pfam" id="PF11460">
    <property type="entry name" value="DUF3007"/>
    <property type="match status" value="1"/>
</dbReference>
<dbReference type="GeneID" id="77286150"/>
<accession>A0A073CYG7</accession>
<feature type="transmembrane region" description="Helical" evidence="1">
    <location>
        <begin position="36"/>
        <end position="55"/>
    </location>
</feature>
<dbReference type="PANTHER" id="PTHR35734">
    <property type="entry name" value="OS01G0805200 PROTEIN"/>
    <property type="match status" value="1"/>
</dbReference>
<keyword evidence="1" id="KW-0812">Transmembrane</keyword>
<dbReference type="eggNOG" id="ENOG5032S9I">
    <property type="taxonomic scope" value="Bacteria"/>
</dbReference>
<gene>
    <name evidence="2" type="ORF">A19Y_4468</name>
</gene>
<dbReference type="PATRIC" id="fig|388467.6.peg.4406"/>
<evidence type="ECO:0000256" key="1">
    <source>
        <dbReference type="SAM" id="Phobius"/>
    </source>
</evidence>
<keyword evidence="1" id="KW-1133">Transmembrane helix</keyword>
<protein>
    <recommendedName>
        <fullName evidence="4">DUF3007 family protein</fullName>
    </recommendedName>
</protein>
<evidence type="ECO:0008006" key="4">
    <source>
        <dbReference type="Google" id="ProtNLM"/>
    </source>
</evidence>
<dbReference type="PANTHER" id="PTHR35734:SF1">
    <property type="entry name" value="OS01G0805200 PROTEIN"/>
    <property type="match status" value="1"/>
</dbReference>
<proteinExistence type="predicted"/>
<feature type="transmembrane region" description="Helical" evidence="1">
    <location>
        <begin position="7"/>
        <end position="24"/>
    </location>
</feature>
<organism evidence="2 3">
    <name type="scientific">Planktothrix agardhii (strain NIVA-CYA 126/8)</name>
    <dbReference type="NCBI Taxonomy" id="388467"/>
    <lineage>
        <taxon>Bacteria</taxon>
        <taxon>Bacillati</taxon>
        <taxon>Cyanobacteriota</taxon>
        <taxon>Cyanophyceae</taxon>
        <taxon>Oscillatoriophycideae</taxon>
        <taxon>Oscillatoriales</taxon>
        <taxon>Microcoleaceae</taxon>
        <taxon>Planktothrix</taxon>
    </lineage>
</organism>
<dbReference type="RefSeq" id="WP_026793531.1">
    <property type="nucleotide sequence ID" value="NZ_CM002803.1"/>
</dbReference>
<dbReference type="HOGENOM" id="CLU_083153_3_0_3"/>
<dbReference type="EMBL" id="CM002803">
    <property type="protein sequence ID" value="KEI69115.1"/>
    <property type="molecule type" value="Genomic_DNA"/>
</dbReference>
<keyword evidence="1" id="KW-0472">Membrane</keyword>
<sequence>MRRIDVIAIGMLVFLTGGSIYLILQWVGLNSFDAGIWSQTFLVGGLFIWLLTYLFRVGSRNMTYNQQLKNYEDAVLQKRLEEMTPEELAQLQAEVEEEKNK</sequence>
<keyword evidence="3" id="KW-1185">Reference proteome</keyword>
<evidence type="ECO:0000313" key="2">
    <source>
        <dbReference type="EMBL" id="KEI69115.1"/>
    </source>
</evidence>